<keyword evidence="2" id="KW-1185">Reference proteome</keyword>
<organism evidence="1 2">
    <name type="scientific">Oryza sativa subsp. japonica</name>
    <name type="common">Rice</name>
    <dbReference type="NCBI Taxonomy" id="39947"/>
    <lineage>
        <taxon>Eukaryota</taxon>
        <taxon>Viridiplantae</taxon>
        <taxon>Streptophyta</taxon>
        <taxon>Embryophyta</taxon>
        <taxon>Tracheophyta</taxon>
        <taxon>Spermatophyta</taxon>
        <taxon>Magnoliopsida</taxon>
        <taxon>Liliopsida</taxon>
        <taxon>Poales</taxon>
        <taxon>Poaceae</taxon>
        <taxon>BOP clade</taxon>
        <taxon>Oryzoideae</taxon>
        <taxon>Oryzeae</taxon>
        <taxon>Oryzinae</taxon>
        <taxon>Oryza</taxon>
        <taxon>Oryza sativa</taxon>
    </lineage>
</organism>
<dbReference type="Proteomes" id="UP000059680">
    <property type="component" value="Chromosome 1"/>
</dbReference>
<gene>
    <name evidence="1" type="ordered locus">Os01g0819233</name>
    <name evidence="1" type="ORF">OSNPB_010819233</name>
</gene>
<dbReference type="InParanoid" id="A0A0P0V9Q8"/>
<protein>
    <submittedName>
        <fullName evidence="1">Os01g0819233 protein</fullName>
    </submittedName>
</protein>
<name>A0A0P0V9Q8_ORYSJ</name>
<dbReference type="AlphaFoldDB" id="A0A0P0V9Q8"/>
<dbReference type="Gramene" id="Os01t0819233-01">
    <property type="protein sequence ID" value="Os01t0819233-01"/>
    <property type="gene ID" value="Os01g0819233"/>
</dbReference>
<accession>A0A0P0V9Q8</accession>
<reference evidence="1 2" key="2">
    <citation type="journal article" date="2013" name="Plant Cell Physiol.">
        <title>Rice Annotation Project Database (RAP-DB): an integrative and interactive database for rice genomics.</title>
        <authorList>
            <person name="Sakai H."/>
            <person name="Lee S.S."/>
            <person name="Tanaka T."/>
            <person name="Numa H."/>
            <person name="Kim J."/>
            <person name="Kawahara Y."/>
            <person name="Wakimoto H."/>
            <person name="Yang C.C."/>
            <person name="Iwamoto M."/>
            <person name="Abe T."/>
            <person name="Yamada Y."/>
            <person name="Muto A."/>
            <person name="Inokuchi H."/>
            <person name="Ikemura T."/>
            <person name="Matsumoto T."/>
            <person name="Sasaki T."/>
            <person name="Itoh T."/>
        </authorList>
    </citation>
    <scope>NUCLEOTIDE SEQUENCE [LARGE SCALE GENOMIC DNA]</scope>
    <source>
        <strain evidence="2">cv. Nipponbare</strain>
    </source>
</reference>
<proteinExistence type="predicted"/>
<dbReference type="PaxDb" id="39947-A0A0P0V9Q8"/>
<dbReference type="PROSITE" id="PS51257">
    <property type="entry name" value="PROKAR_LIPOPROTEIN"/>
    <property type="match status" value="1"/>
</dbReference>
<dbReference type="EMBL" id="AP014957">
    <property type="protein sequence ID" value="BAS74956.1"/>
    <property type="molecule type" value="Genomic_DNA"/>
</dbReference>
<reference evidence="2" key="1">
    <citation type="journal article" date="2005" name="Nature">
        <title>The map-based sequence of the rice genome.</title>
        <authorList>
            <consortium name="International rice genome sequencing project (IRGSP)"/>
            <person name="Matsumoto T."/>
            <person name="Wu J."/>
            <person name="Kanamori H."/>
            <person name="Katayose Y."/>
            <person name="Fujisawa M."/>
            <person name="Namiki N."/>
            <person name="Mizuno H."/>
            <person name="Yamamoto K."/>
            <person name="Antonio B.A."/>
            <person name="Baba T."/>
            <person name="Sakata K."/>
            <person name="Nagamura Y."/>
            <person name="Aoki H."/>
            <person name="Arikawa K."/>
            <person name="Arita K."/>
            <person name="Bito T."/>
            <person name="Chiden Y."/>
            <person name="Fujitsuka N."/>
            <person name="Fukunaka R."/>
            <person name="Hamada M."/>
            <person name="Harada C."/>
            <person name="Hayashi A."/>
            <person name="Hijishita S."/>
            <person name="Honda M."/>
            <person name="Hosokawa S."/>
            <person name="Ichikawa Y."/>
            <person name="Idonuma A."/>
            <person name="Iijima M."/>
            <person name="Ikeda M."/>
            <person name="Ikeno M."/>
            <person name="Ito K."/>
            <person name="Ito S."/>
            <person name="Ito T."/>
            <person name="Ito Y."/>
            <person name="Ito Y."/>
            <person name="Iwabuchi A."/>
            <person name="Kamiya K."/>
            <person name="Karasawa W."/>
            <person name="Kurita K."/>
            <person name="Katagiri S."/>
            <person name="Kikuta A."/>
            <person name="Kobayashi H."/>
            <person name="Kobayashi N."/>
            <person name="Machita K."/>
            <person name="Maehara T."/>
            <person name="Masukawa M."/>
            <person name="Mizubayashi T."/>
            <person name="Mukai Y."/>
            <person name="Nagasaki H."/>
            <person name="Nagata Y."/>
            <person name="Naito S."/>
            <person name="Nakashima M."/>
            <person name="Nakama Y."/>
            <person name="Nakamichi Y."/>
            <person name="Nakamura M."/>
            <person name="Meguro A."/>
            <person name="Negishi M."/>
            <person name="Ohta I."/>
            <person name="Ohta T."/>
            <person name="Okamoto M."/>
            <person name="Ono N."/>
            <person name="Saji S."/>
            <person name="Sakaguchi M."/>
            <person name="Sakai K."/>
            <person name="Shibata M."/>
            <person name="Shimokawa T."/>
            <person name="Song J."/>
            <person name="Takazaki Y."/>
            <person name="Terasawa K."/>
            <person name="Tsugane M."/>
            <person name="Tsuji K."/>
            <person name="Ueda S."/>
            <person name="Waki K."/>
            <person name="Yamagata H."/>
            <person name="Yamamoto M."/>
            <person name="Yamamoto S."/>
            <person name="Yamane H."/>
            <person name="Yoshiki S."/>
            <person name="Yoshihara R."/>
            <person name="Yukawa K."/>
            <person name="Zhong H."/>
            <person name="Yano M."/>
            <person name="Yuan Q."/>
            <person name="Ouyang S."/>
            <person name="Liu J."/>
            <person name="Jones K.M."/>
            <person name="Gansberger K."/>
            <person name="Moffat K."/>
            <person name="Hill J."/>
            <person name="Bera J."/>
            <person name="Fadrosh D."/>
            <person name="Jin S."/>
            <person name="Johri S."/>
            <person name="Kim M."/>
            <person name="Overton L."/>
            <person name="Reardon M."/>
            <person name="Tsitrin T."/>
            <person name="Vuong H."/>
            <person name="Weaver B."/>
            <person name="Ciecko A."/>
            <person name="Tallon L."/>
            <person name="Jackson J."/>
            <person name="Pai G."/>
            <person name="Aken S.V."/>
            <person name="Utterback T."/>
            <person name="Reidmuller S."/>
            <person name="Feldblyum T."/>
            <person name="Hsiao J."/>
            <person name="Zismann V."/>
            <person name="Iobst S."/>
            <person name="de Vazeille A.R."/>
            <person name="Buell C.R."/>
            <person name="Ying K."/>
            <person name="Li Y."/>
            <person name="Lu T."/>
            <person name="Huang Y."/>
            <person name="Zhao Q."/>
            <person name="Feng Q."/>
            <person name="Zhang L."/>
            <person name="Zhu J."/>
            <person name="Weng Q."/>
            <person name="Mu J."/>
            <person name="Lu Y."/>
            <person name="Fan D."/>
            <person name="Liu Y."/>
            <person name="Guan J."/>
            <person name="Zhang Y."/>
            <person name="Yu S."/>
            <person name="Liu X."/>
            <person name="Zhang Y."/>
            <person name="Hong G."/>
            <person name="Han B."/>
            <person name="Choisne N."/>
            <person name="Demange N."/>
            <person name="Orjeda G."/>
            <person name="Samain S."/>
            <person name="Cattolico L."/>
            <person name="Pelletier E."/>
            <person name="Couloux A."/>
            <person name="Segurens B."/>
            <person name="Wincker P."/>
            <person name="D'Hont A."/>
            <person name="Scarpelli C."/>
            <person name="Weissenbach J."/>
            <person name="Salanoubat M."/>
            <person name="Quetier F."/>
            <person name="Yu Y."/>
            <person name="Kim H.R."/>
            <person name="Rambo T."/>
            <person name="Currie J."/>
            <person name="Collura K."/>
            <person name="Luo M."/>
            <person name="Yang T."/>
            <person name="Ammiraju J.S.S."/>
            <person name="Engler F."/>
            <person name="Soderlund C."/>
            <person name="Wing R.A."/>
            <person name="Palmer L.E."/>
            <person name="de la Bastide M."/>
            <person name="Spiegel L."/>
            <person name="Nascimento L."/>
            <person name="Zutavern T."/>
            <person name="O'Shaughnessy A."/>
            <person name="Dike S."/>
            <person name="Dedhia N."/>
            <person name="Preston R."/>
            <person name="Balija V."/>
            <person name="McCombie W.R."/>
            <person name="Chow T."/>
            <person name="Chen H."/>
            <person name="Chung M."/>
            <person name="Chen C."/>
            <person name="Shaw J."/>
            <person name="Wu H."/>
            <person name="Hsiao K."/>
            <person name="Chao Y."/>
            <person name="Chu M."/>
            <person name="Cheng C."/>
            <person name="Hour A."/>
            <person name="Lee P."/>
            <person name="Lin S."/>
            <person name="Lin Y."/>
            <person name="Liou J."/>
            <person name="Liu S."/>
            <person name="Hsing Y."/>
            <person name="Raghuvanshi S."/>
            <person name="Mohanty A."/>
            <person name="Bharti A.K."/>
            <person name="Gaur A."/>
            <person name="Gupta V."/>
            <person name="Kumar D."/>
            <person name="Ravi V."/>
            <person name="Vij S."/>
            <person name="Kapur A."/>
            <person name="Khurana P."/>
            <person name="Khurana P."/>
            <person name="Khurana J.P."/>
            <person name="Tyagi A.K."/>
            <person name="Gaikwad K."/>
            <person name="Singh A."/>
            <person name="Dalal V."/>
            <person name="Srivastava S."/>
            <person name="Dixit A."/>
            <person name="Pal A.K."/>
            <person name="Ghazi I.A."/>
            <person name="Yadav M."/>
            <person name="Pandit A."/>
            <person name="Bhargava A."/>
            <person name="Sureshbabu K."/>
            <person name="Batra K."/>
            <person name="Sharma T.R."/>
            <person name="Mohapatra T."/>
            <person name="Singh N.K."/>
            <person name="Messing J."/>
            <person name="Nelson A.B."/>
            <person name="Fuks G."/>
            <person name="Kavchok S."/>
            <person name="Keizer G."/>
            <person name="Linton E."/>
            <person name="Llaca V."/>
            <person name="Song R."/>
            <person name="Tanyolac B."/>
            <person name="Young S."/>
            <person name="Ho-Il K."/>
            <person name="Hahn J.H."/>
            <person name="Sangsakoo G."/>
            <person name="Vanavichit A."/>
            <person name="de Mattos Luiz.A.T."/>
            <person name="Zimmer P.D."/>
            <person name="Malone G."/>
            <person name="Dellagostin O."/>
            <person name="de Oliveira A.C."/>
            <person name="Bevan M."/>
            <person name="Bancroft I."/>
            <person name="Minx P."/>
            <person name="Cordum H."/>
            <person name="Wilson R."/>
            <person name="Cheng Z."/>
            <person name="Jin W."/>
            <person name="Jiang J."/>
            <person name="Leong S.A."/>
            <person name="Iwama H."/>
            <person name="Gojobori T."/>
            <person name="Itoh T."/>
            <person name="Niimura Y."/>
            <person name="Fujii Y."/>
            <person name="Habara T."/>
            <person name="Sakai H."/>
            <person name="Sato Y."/>
            <person name="Wilson G."/>
            <person name="Kumar K."/>
            <person name="McCouch S."/>
            <person name="Juretic N."/>
            <person name="Hoen D."/>
            <person name="Wright S."/>
            <person name="Bruskiewich R."/>
            <person name="Bureau T."/>
            <person name="Miyao A."/>
            <person name="Hirochika H."/>
            <person name="Nishikawa T."/>
            <person name="Kadowaki K."/>
            <person name="Sugiura M."/>
            <person name="Burr B."/>
            <person name="Sasaki T."/>
        </authorList>
    </citation>
    <scope>NUCLEOTIDE SEQUENCE [LARGE SCALE GENOMIC DNA]</scope>
    <source>
        <strain evidence="2">cv. Nipponbare</strain>
    </source>
</reference>
<evidence type="ECO:0000313" key="1">
    <source>
        <dbReference type="EMBL" id="BAS74956.1"/>
    </source>
</evidence>
<reference evidence="1 2" key="3">
    <citation type="journal article" date="2013" name="Rice">
        <title>Improvement of the Oryza sativa Nipponbare reference genome using next generation sequence and optical map data.</title>
        <authorList>
            <person name="Kawahara Y."/>
            <person name="de la Bastide M."/>
            <person name="Hamilton J.P."/>
            <person name="Kanamori H."/>
            <person name="McCombie W.R."/>
            <person name="Ouyang S."/>
            <person name="Schwartz D.C."/>
            <person name="Tanaka T."/>
            <person name="Wu J."/>
            <person name="Zhou S."/>
            <person name="Childs K.L."/>
            <person name="Davidson R.M."/>
            <person name="Lin H."/>
            <person name="Quesada-Ocampo L."/>
            <person name="Vaillancourt B."/>
            <person name="Sakai H."/>
            <person name="Lee S.S."/>
            <person name="Kim J."/>
            <person name="Numa H."/>
            <person name="Itoh T."/>
            <person name="Buell C.R."/>
            <person name="Matsumoto T."/>
        </authorList>
    </citation>
    <scope>NUCLEOTIDE SEQUENCE [LARGE SCALE GENOMIC DNA]</scope>
    <source>
        <strain evidence="2">cv. Nipponbare</strain>
    </source>
</reference>
<evidence type="ECO:0000313" key="2">
    <source>
        <dbReference type="Proteomes" id="UP000059680"/>
    </source>
</evidence>
<sequence length="86" mass="9836">MTGKIQDLDSCFQPVSLYNNSGIGISCPFKRGFHNQLLLICNLDFHSWGTNHELFYLFFLATSCKTTRIAYDQFTVTSGYETTNRP</sequence>